<dbReference type="CDD" id="cd21153">
    <property type="entry name" value="PUA_RlmI"/>
    <property type="match status" value="1"/>
</dbReference>
<dbReference type="AlphaFoldDB" id="D4H6U3"/>
<proteinExistence type="inferred from homology"/>
<dbReference type="Gene3D" id="3.30.750.80">
    <property type="entry name" value="RNA methyltransferase domain (HRMD) like"/>
    <property type="match status" value="1"/>
</dbReference>
<dbReference type="HOGENOM" id="CLU_014042_0_0_0"/>
<dbReference type="GO" id="GO:0008168">
    <property type="term" value="F:methyltransferase activity"/>
    <property type="evidence" value="ECO:0007669"/>
    <property type="project" value="UniProtKB-KW"/>
</dbReference>
<comment type="similarity">
    <text evidence="6">Belongs to the methyltransferase superfamily. RlmI family.</text>
</comment>
<dbReference type="STRING" id="522772.Dacet_1033"/>
<keyword evidence="4" id="KW-0808">Transferase</keyword>
<organism evidence="9 10">
    <name type="scientific">Denitrovibrio acetiphilus (strain DSM 12809 / NBRC 114555 / N2460)</name>
    <dbReference type="NCBI Taxonomy" id="522772"/>
    <lineage>
        <taxon>Bacteria</taxon>
        <taxon>Pseudomonadati</taxon>
        <taxon>Deferribacterota</taxon>
        <taxon>Deferribacteres</taxon>
        <taxon>Deferribacterales</taxon>
        <taxon>Geovibrionaceae</taxon>
        <taxon>Denitrovibrio</taxon>
    </lineage>
</organism>
<dbReference type="RefSeq" id="WP_013010340.1">
    <property type="nucleotide sequence ID" value="NC_013943.1"/>
</dbReference>
<protein>
    <submittedName>
        <fullName evidence="9">Putative RNA methylase</fullName>
    </submittedName>
</protein>
<dbReference type="GO" id="GO:0032259">
    <property type="term" value="P:methylation"/>
    <property type="evidence" value="ECO:0007669"/>
    <property type="project" value="UniProtKB-KW"/>
</dbReference>
<keyword evidence="5" id="KW-0949">S-adenosyl-L-methionine</keyword>
<evidence type="ECO:0000256" key="6">
    <source>
        <dbReference type="ARBA" id="ARBA00038091"/>
    </source>
</evidence>
<dbReference type="SUPFAM" id="SSF88697">
    <property type="entry name" value="PUA domain-like"/>
    <property type="match status" value="1"/>
</dbReference>
<dbReference type="InterPro" id="IPR041532">
    <property type="entry name" value="RlmI-like_PUA"/>
</dbReference>
<dbReference type="PaxDb" id="522772-Dacet_1033"/>
<dbReference type="CDD" id="cd11572">
    <property type="entry name" value="RlmI_M_like"/>
    <property type="match status" value="1"/>
</dbReference>
<keyword evidence="3 9" id="KW-0489">Methyltransferase</keyword>
<dbReference type="Gene3D" id="3.40.50.150">
    <property type="entry name" value="Vaccinia Virus protein VP39"/>
    <property type="match status" value="1"/>
</dbReference>
<dbReference type="PANTHER" id="PTHR42873:SF1">
    <property type="entry name" value="S-ADENOSYLMETHIONINE-DEPENDENT METHYLTRANSFERASE DOMAIN-CONTAINING PROTEIN"/>
    <property type="match status" value="1"/>
</dbReference>
<evidence type="ECO:0000313" key="9">
    <source>
        <dbReference type="EMBL" id="ADD67809.1"/>
    </source>
</evidence>
<dbReference type="OrthoDB" id="9805492at2"/>
<evidence type="ECO:0000259" key="7">
    <source>
        <dbReference type="Pfam" id="PF10672"/>
    </source>
</evidence>
<reference evidence="9 10" key="1">
    <citation type="journal article" date="2010" name="Stand. Genomic Sci.">
        <title>Complete genome sequence of Denitrovibrio acetiphilus type strain (N2460).</title>
        <authorList>
            <person name="Kiss H."/>
            <person name="Lang E."/>
            <person name="Lapidus A."/>
            <person name="Copeland A."/>
            <person name="Nolan M."/>
            <person name="Glavina Del Rio T."/>
            <person name="Chen F."/>
            <person name="Lucas S."/>
            <person name="Tice H."/>
            <person name="Cheng J.F."/>
            <person name="Han C."/>
            <person name="Goodwin L."/>
            <person name="Pitluck S."/>
            <person name="Liolios K."/>
            <person name="Pati A."/>
            <person name="Ivanova N."/>
            <person name="Mavromatis K."/>
            <person name="Chen A."/>
            <person name="Palaniappan K."/>
            <person name="Land M."/>
            <person name="Hauser L."/>
            <person name="Chang Y.J."/>
            <person name="Jeffries C.D."/>
            <person name="Detter J.C."/>
            <person name="Brettin T."/>
            <person name="Spring S."/>
            <person name="Rohde M."/>
            <person name="Goker M."/>
            <person name="Woyke T."/>
            <person name="Bristow J."/>
            <person name="Eisen J.A."/>
            <person name="Markowitz V."/>
            <person name="Hugenholtz P."/>
            <person name="Kyrpides N.C."/>
            <person name="Klenk H.P."/>
        </authorList>
    </citation>
    <scope>NUCLEOTIDE SEQUENCE [LARGE SCALE GENOMIC DNA]</scope>
    <source>
        <strain evidence="10">DSM 12809 / NBRC 114555 / N2460</strain>
    </source>
</reference>
<accession>D4H6U3</accession>
<evidence type="ECO:0000256" key="4">
    <source>
        <dbReference type="ARBA" id="ARBA00022679"/>
    </source>
</evidence>
<feature type="domain" description="S-adenosylmethionine-dependent methyltransferase" evidence="7">
    <location>
        <begin position="190"/>
        <end position="343"/>
    </location>
</feature>
<keyword evidence="10" id="KW-1185">Reference proteome</keyword>
<dbReference type="Proteomes" id="UP000002012">
    <property type="component" value="Chromosome"/>
</dbReference>
<dbReference type="InterPro" id="IPR029063">
    <property type="entry name" value="SAM-dependent_MTases_sf"/>
</dbReference>
<evidence type="ECO:0000256" key="3">
    <source>
        <dbReference type="ARBA" id="ARBA00022603"/>
    </source>
</evidence>
<dbReference type="Gene3D" id="2.30.130.10">
    <property type="entry name" value="PUA domain"/>
    <property type="match status" value="1"/>
</dbReference>
<evidence type="ECO:0000259" key="8">
    <source>
        <dbReference type="Pfam" id="PF17785"/>
    </source>
</evidence>
<dbReference type="Pfam" id="PF17785">
    <property type="entry name" value="PUA_3"/>
    <property type="match status" value="1"/>
</dbReference>
<dbReference type="CDD" id="cd02440">
    <property type="entry name" value="AdoMet_MTases"/>
    <property type="match status" value="1"/>
</dbReference>
<dbReference type="KEGG" id="dap:Dacet_1033"/>
<dbReference type="InterPro" id="IPR019614">
    <property type="entry name" value="SAM-dep_methyl-trfase"/>
</dbReference>
<dbReference type="eggNOG" id="COG1092">
    <property type="taxonomic scope" value="Bacteria"/>
</dbReference>
<evidence type="ECO:0000256" key="1">
    <source>
        <dbReference type="ARBA" id="ARBA00004496"/>
    </source>
</evidence>
<dbReference type="PROSITE" id="PS50890">
    <property type="entry name" value="PUA"/>
    <property type="match status" value="1"/>
</dbReference>
<evidence type="ECO:0000256" key="2">
    <source>
        <dbReference type="ARBA" id="ARBA00022490"/>
    </source>
</evidence>
<evidence type="ECO:0000313" key="10">
    <source>
        <dbReference type="Proteomes" id="UP000002012"/>
    </source>
</evidence>
<dbReference type="PANTHER" id="PTHR42873">
    <property type="entry name" value="RIBOSOMAL RNA LARGE SUBUNIT METHYLTRANSFERASE"/>
    <property type="match status" value="1"/>
</dbReference>
<gene>
    <name evidence="9" type="ordered locus">Dacet_1033</name>
</gene>
<evidence type="ECO:0000256" key="5">
    <source>
        <dbReference type="ARBA" id="ARBA00022691"/>
    </source>
</evidence>
<sequence>MNPLSANTVSVILSSAGLKAVRRNHPWLYSKGIEKINRQGNSGDIAVLYDNKRKFAGIGLLDIHSPIMVRVLHSGKPITLSKEWLSEKISESIVRRASLINDSSTTGYRLVNGENDQLAGIVADIYENTLVIKLDSTCWLPHLDKLTNIFISLVHPERIVLRMSRSVKEFSEIADGTVIFGTKINQPITFTENNIQFYTDPAEGQKTGFFLDQRNNRLIAGKLSKGLNVLNVFAYTGGFSLYAAAGGAKSVASLDISKPALEACGDNFRLNGFRTPHRLICGDAFEEMEKLRKNGEKFGMVIVDPPSFARKQSDVNGAFKAYEKVNRIAVNLIEKGGILAAASCSARVSAEEFFNIVLKVCRASGRKFSELERTGHAIDHTAGFDEGSYLKCIFVRFD</sequence>
<name>D4H6U3_DENA2</name>
<dbReference type="FunCoup" id="D4H6U3">
    <property type="interactions" value="344"/>
</dbReference>
<dbReference type="InParanoid" id="D4H6U3"/>
<feature type="domain" description="RlmI-like PUA" evidence="8">
    <location>
        <begin position="11"/>
        <end position="72"/>
    </location>
</feature>
<dbReference type="InterPro" id="IPR036974">
    <property type="entry name" value="PUA_sf"/>
</dbReference>
<dbReference type="GO" id="GO:0005737">
    <property type="term" value="C:cytoplasm"/>
    <property type="evidence" value="ECO:0007669"/>
    <property type="project" value="UniProtKB-SubCell"/>
</dbReference>
<dbReference type="InterPro" id="IPR015947">
    <property type="entry name" value="PUA-like_sf"/>
</dbReference>
<dbReference type="GO" id="GO:0003723">
    <property type="term" value="F:RNA binding"/>
    <property type="evidence" value="ECO:0007669"/>
    <property type="project" value="InterPro"/>
</dbReference>
<dbReference type="EMBL" id="CP001968">
    <property type="protein sequence ID" value="ADD67809.1"/>
    <property type="molecule type" value="Genomic_DNA"/>
</dbReference>
<dbReference type="SUPFAM" id="SSF53335">
    <property type="entry name" value="S-adenosyl-L-methionine-dependent methyltransferases"/>
    <property type="match status" value="1"/>
</dbReference>
<comment type="subcellular location">
    <subcellularLocation>
        <location evidence="1">Cytoplasm</location>
    </subcellularLocation>
</comment>
<keyword evidence="2" id="KW-0963">Cytoplasm</keyword>
<dbReference type="Pfam" id="PF10672">
    <property type="entry name" value="Methyltrans_SAM"/>
    <property type="match status" value="1"/>
</dbReference>